<proteinExistence type="predicted"/>
<dbReference type="Gene3D" id="3.30.720.160">
    <property type="entry name" value="Bifunctional DNA primase/polymerase, N-terminal"/>
    <property type="match status" value="1"/>
</dbReference>
<evidence type="ECO:0000256" key="1">
    <source>
        <dbReference type="SAM" id="MobiDB-lite"/>
    </source>
</evidence>
<dbReference type="InterPro" id="IPR015330">
    <property type="entry name" value="DNA_primase/pol_bifunc_N"/>
</dbReference>
<comment type="caution">
    <text evidence="3">The sequence shown here is derived from an EMBL/GenBank/DDBJ whole genome shotgun (WGS) entry which is preliminary data.</text>
</comment>
<feature type="region of interest" description="Disordered" evidence="1">
    <location>
        <begin position="227"/>
        <end position="247"/>
    </location>
</feature>
<dbReference type="Pfam" id="PF13148">
    <property type="entry name" value="DUF3987"/>
    <property type="match status" value="2"/>
</dbReference>
<feature type="compositionally biased region" description="Basic and acidic residues" evidence="1">
    <location>
        <begin position="229"/>
        <end position="245"/>
    </location>
</feature>
<organism evidence="3 4">
    <name type="scientific">Curvibacter microcysteis</name>
    <dbReference type="NCBI Taxonomy" id="3026419"/>
    <lineage>
        <taxon>Bacteria</taxon>
        <taxon>Pseudomonadati</taxon>
        <taxon>Pseudomonadota</taxon>
        <taxon>Betaproteobacteria</taxon>
        <taxon>Burkholderiales</taxon>
        <taxon>Comamonadaceae</taxon>
        <taxon>Curvibacter</taxon>
    </lineage>
</organism>
<dbReference type="Pfam" id="PF09250">
    <property type="entry name" value="Prim-Pol"/>
    <property type="match status" value="1"/>
</dbReference>
<dbReference type="RefSeq" id="WP_273927008.1">
    <property type="nucleotide sequence ID" value="NZ_JAQSIO010000004.1"/>
</dbReference>
<sequence length="916" mass="100291">MNEAPLAATSEASQEKQQEHQDFLASGVSGQASYPANSVFSEFAWKYLERKISIVPIAPGSKKPGEWSEVDGWRGMSKWTRFAERLPTSIELEHWERWPGAGIGVVCGKLSRIVALDKDYDLPAGGNDALDAIIPYTPVAKKGAKGWTKFYRYNGEPSKSFDVGGNRVLDILSDGRQTVVPPTAHPSGCNYVWLTEETLDNLWPIDELPQLPDDFMAQVERVLAPYQTEEDRHYQKPARAPKDSPDVIPGERSIHAQYFHDLNQHALANLGAWVTKLVPTARAHADGFRAIATWRACENPNVGIHPHGIMDFGGNYGMTPIDLVMDANGTTFAKATESLRLCLPSMEPEPITMTVNGVPIGSDLKPGGAASIADFRAILQQGAGGQRTGAAGPNDGDCIAGLQAVFDAGCAAPAPASLEEKLELLPWPQPIDPFVDQPAPRFPLDHLPRPLAEYCRDFSAGSGFDEGAVGFSLLVAASGLIDHRNRFNVGPLSVPSFLWGIVLGKAGDGKSPVIKAAMKFLAEIDREMVNESKERHESDYLTLPPKDRKVTSPPPWRQLIAGDTTTEGLAKLLVDNPGGVVIHLDEFSEFCGRMDAYSGTAGKDRPIYLKSFDGGRQTVNRKSDPMPMVLDNFSVGVLTAVQPEKLAQMLQRTGTSDGLFQRFLPLLMAQQRPVDYSHKRSPQVEDQCRSVFLTLARMARSGEPRNLDATPGARAVAEAFHNHMQTVAQGVADVRLAEHYNKFPGFLARVASTLHWLECAATGQFREAVSEATMNNAKAILMCLFRHSQETYKDIDQQGGVGSGLVKAACEAILTKGWEAVSRGDLTRDATGWRSANDQSTSWAIDLLIEFGWVQDITPSRKVGKPGRRSAGLYLVNPEVHRKFQAEGVRIADRRKKMSEAIQAVAESRRSKVPWQ</sequence>
<evidence type="ECO:0000313" key="4">
    <source>
        <dbReference type="Proteomes" id="UP001528672"/>
    </source>
</evidence>
<dbReference type="SMART" id="SM00943">
    <property type="entry name" value="Prim-Pol"/>
    <property type="match status" value="1"/>
</dbReference>
<evidence type="ECO:0000313" key="3">
    <source>
        <dbReference type="EMBL" id="MDD0815321.1"/>
    </source>
</evidence>
<feature type="region of interest" description="Disordered" evidence="1">
    <location>
        <begin position="1"/>
        <end position="22"/>
    </location>
</feature>
<dbReference type="InterPro" id="IPR025048">
    <property type="entry name" value="DUF3987"/>
</dbReference>
<dbReference type="SUPFAM" id="SSF56747">
    <property type="entry name" value="Prim-pol domain"/>
    <property type="match status" value="1"/>
</dbReference>
<keyword evidence="4" id="KW-1185">Reference proteome</keyword>
<dbReference type="Proteomes" id="UP001528672">
    <property type="component" value="Unassembled WGS sequence"/>
</dbReference>
<dbReference type="CDD" id="cd04859">
    <property type="entry name" value="Prim_Pol"/>
    <property type="match status" value="1"/>
</dbReference>
<protein>
    <submittedName>
        <fullName evidence="3">DUF3987 domain-containing protein</fullName>
    </submittedName>
</protein>
<evidence type="ECO:0000259" key="2">
    <source>
        <dbReference type="SMART" id="SM00943"/>
    </source>
</evidence>
<gene>
    <name evidence="3" type="ORF">PSQ39_11825</name>
</gene>
<reference evidence="3 4" key="1">
    <citation type="submission" date="2023-02" db="EMBL/GenBank/DDBJ databases">
        <title>Bacterial whole genome sequence for Curvibacter sp. HBC28.</title>
        <authorList>
            <person name="Le V."/>
            <person name="Ko S.-R."/>
            <person name="Ahn C.-Y."/>
            <person name="Oh H.-M."/>
        </authorList>
    </citation>
    <scope>NUCLEOTIDE SEQUENCE [LARGE SCALE GENOMIC DNA]</scope>
    <source>
        <strain evidence="3 4">HBC28</strain>
    </source>
</reference>
<feature type="compositionally biased region" description="Basic and acidic residues" evidence="1">
    <location>
        <begin position="13"/>
        <end position="22"/>
    </location>
</feature>
<name>A0ABT5MFH9_9BURK</name>
<feature type="domain" description="DNA primase/polymerase bifunctional N-terminal" evidence="2">
    <location>
        <begin position="44"/>
        <end position="215"/>
    </location>
</feature>
<dbReference type="EMBL" id="JAQSIO010000004">
    <property type="protein sequence ID" value="MDD0815321.1"/>
    <property type="molecule type" value="Genomic_DNA"/>
</dbReference>
<accession>A0ABT5MFH9</accession>
<feature type="compositionally biased region" description="Basic and acidic residues" evidence="1">
    <location>
        <begin position="533"/>
        <end position="550"/>
    </location>
</feature>
<feature type="region of interest" description="Disordered" evidence="1">
    <location>
        <begin position="533"/>
        <end position="554"/>
    </location>
</feature>